<dbReference type="AlphaFoldDB" id="A0ABD5XS36"/>
<name>A0ABD5XS36_9EURY</name>
<dbReference type="Proteomes" id="UP001596368">
    <property type="component" value="Unassembled WGS sequence"/>
</dbReference>
<evidence type="ECO:0000256" key="5">
    <source>
        <dbReference type="SAM" id="MobiDB-lite"/>
    </source>
</evidence>
<dbReference type="InterPro" id="IPR050390">
    <property type="entry name" value="C5-Methyltransferase"/>
</dbReference>
<dbReference type="PRINTS" id="PR00105">
    <property type="entry name" value="C5METTRFRASE"/>
</dbReference>
<keyword evidence="7" id="KW-1185">Reference proteome</keyword>
<evidence type="ECO:0000313" key="7">
    <source>
        <dbReference type="Proteomes" id="UP001596368"/>
    </source>
</evidence>
<evidence type="ECO:0000313" key="6">
    <source>
        <dbReference type="EMBL" id="MFC7137988.1"/>
    </source>
</evidence>
<keyword evidence="2 6" id="KW-0489">Methyltransferase</keyword>
<dbReference type="PROSITE" id="PS00095">
    <property type="entry name" value="C5_MTASE_2"/>
    <property type="match status" value="1"/>
</dbReference>
<sequence>MSGQKVVDLFCGAGGASLGFVKSGYEVVGAVDADKKAVETYKKNLCCADSVVDELPGDISFDEPLRADLSRGYEDKGVDDELEAVTFDDIRSHFDIKPGEVDVICGCPPCQNFSSLRDTEPWPEDKPKDNLLRAFVEFVEEEVPEVVFFENVRNIMTAGEQAASTYVDWLTRSMESITREGDSDKEGGYGYSLEVLNAADYGIPQKRNRTIGLFAYGMDSDDIALPEPTHTEEPTPESGLESWVTVSNALRNHEDLKHDLESGEKQVGIQGYPDDPEHRARRHQSRTIERMKAIRRHGGSWRDLIDTDDENYIVDAHDGLERGATSAYGIMNGEEPAPTLTTRCTTPSCGRFTHPEMNRGITFREAALLMTFPRWFKLPSKNDAAERVVGNAVPPELVQVLASHIELLLSKE</sequence>
<dbReference type="Pfam" id="PF00145">
    <property type="entry name" value="DNA_methylase"/>
    <property type="match status" value="2"/>
</dbReference>
<dbReference type="InterPro" id="IPR001525">
    <property type="entry name" value="C5_MeTfrase"/>
</dbReference>
<feature type="region of interest" description="Disordered" evidence="5">
    <location>
        <begin position="260"/>
        <end position="285"/>
    </location>
</feature>
<dbReference type="PROSITE" id="PS51679">
    <property type="entry name" value="SAM_MT_C5"/>
    <property type="match status" value="1"/>
</dbReference>
<dbReference type="GO" id="GO:0032259">
    <property type="term" value="P:methylation"/>
    <property type="evidence" value="ECO:0007669"/>
    <property type="project" value="UniProtKB-KW"/>
</dbReference>
<keyword evidence="3 6" id="KW-0808">Transferase</keyword>
<proteinExistence type="predicted"/>
<dbReference type="InterPro" id="IPR029063">
    <property type="entry name" value="SAM-dependent_MTases_sf"/>
</dbReference>
<protein>
    <recommendedName>
        <fullName evidence="1">DNA (cytosine-5-)-methyltransferase</fullName>
        <ecNumber evidence="1">2.1.1.37</ecNumber>
    </recommendedName>
</protein>
<dbReference type="GO" id="GO:0003886">
    <property type="term" value="F:DNA (cytosine-5-)-methyltransferase activity"/>
    <property type="evidence" value="ECO:0007669"/>
    <property type="project" value="UniProtKB-EC"/>
</dbReference>
<keyword evidence="4" id="KW-0949">S-adenosyl-L-methionine</keyword>
<dbReference type="InterPro" id="IPR018117">
    <property type="entry name" value="C5_DNA_meth_AS"/>
</dbReference>
<comment type="caution">
    <text evidence="6">The sequence shown here is derived from an EMBL/GenBank/DDBJ whole genome shotgun (WGS) entry which is preliminary data.</text>
</comment>
<dbReference type="PROSITE" id="PS00094">
    <property type="entry name" value="C5_MTASE_1"/>
    <property type="match status" value="1"/>
</dbReference>
<dbReference type="EC" id="2.1.1.37" evidence="1"/>
<evidence type="ECO:0000256" key="1">
    <source>
        <dbReference type="ARBA" id="ARBA00011975"/>
    </source>
</evidence>
<dbReference type="PANTHER" id="PTHR10629:SF52">
    <property type="entry name" value="DNA (CYTOSINE-5)-METHYLTRANSFERASE 1"/>
    <property type="match status" value="1"/>
</dbReference>
<organism evidence="6 7">
    <name type="scientific">Halobaculum litoreum</name>
    <dbReference type="NCBI Taxonomy" id="3031998"/>
    <lineage>
        <taxon>Archaea</taxon>
        <taxon>Methanobacteriati</taxon>
        <taxon>Methanobacteriota</taxon>
        <taxon>Stenosarchaea group</taxon>
        <taxon>Halobacteria</taxon>
        <taxon>Halobacteriales</taxon>
        <taxon>Haloferacaceae</taxon>
        <taxon>Halobaculum</taxon>
    </lineage>
</organism>
<evidence type="ECO:0000256" key="3">
    <source>
        <dbReference type="ARBA" id="ARBA00022679"/>
    </source>
</evidence>
<dbReference type="PANTHER" id="PTHR10629">
    <property type="entry name" value="CYTOSINE-SPECIFIC METHYLTRANSFERASE"/>
    <property type="match status" value="1"/>
</dbReference>
<dbReference type="Gene3D" id="3.90.120.10">
    <property type="entry name" value="DNA Methylase, subunit A, domain 2"/>
    <property type="match status" value="1"/>
</dbReference>
<dbReference type="SUPFAM" id="SSF53335">
    <property type="entry name" value="S-adenosyl-L-methionine-dependent methyltransferases"/>
    <property type="match status" value="1"/>
</dbReference>
<accession>A0ABD5XS36</accession>
<evidence type="ECO:0000256" key="2">
    <source>
        <dbReference type="ARBA" id="ARBA00022603"/>
    </source>
</evidence>
<reference evidence="6 7" key="1">
    <citation type="journal article" date="2019" name="Int. J. Syst. Evol. Microbiol.">
        <title>The Global Catalogue of Microorganisms (GCM) 10K type strain sequencing project: providing services to taxonomists for standard genome sequencing and annotation.</title>
        <authorList>
            <consortium name="The Broad Institute Genomics Platform"/>
            <consortium name="The Broad Institute Genome Sequencing Center for Infectious Disease"/>
            <person name="Wu L."/>
            <person name="Ma J."/>
        </authorList>
    </citation>
    <scope>NUCLEOTIDE SEQUENCE [LARGE SCALE GENOMIC DNA]</scope>
    <source>
        <strain evidence="6 7">DT92</strain>
    </source>
</reference>
<dbReference type="EMBL" id="JBHSZG010000008">
    <property type="protein sequence ID" value="MFC7137988.1"/>
    <property type="molecule type" value="Genomic_DNA"/>
</dbReference>
<gene>
    <name evidence="6" type="ORF">ACFQRB_19105</name>
</gene>
<evidence type="ECO:0000256" key="4">
    <source>
        <dbReference type="ARBA" id="ARBA00022691"/>
    </source>
</evidence>
<dbReference type="InterPro" id="IPR031303">
    <property type="entry name" value="C5_meth_CS"/>
</dbReference>
<dbReference type="Gene3D" id="3.40.50.150">
    <property type="entry name" value="Vaccinia Virus protein VP39"/>
    <property type="match status" value="1"/>
</dbReference>